<accession>A0A6P8EUK4</accession>
<evidence type="ECO:0000256" key="6">
    <source>
        <dbReference type="ARBA" id="ARBA00022833"/>
    </source>
</evidence>
<feature type="compositionally biased region" description="Polar residues" evidence="12">
    <location>
        <begin position="326"/>
        <end position="344"/>
    </location>
</feature>
<dbReference type="SMART" id="SM00355">
    <property type="entry name" value="ZnF_C2H2"/>
    <property type="match status" value="11"/>
</dbReference>
<feature type="compositionally biased region" description="Polar residues" evidence="12">
    <location>
        <begin position="496"/>
        <end position="514"/>
    </location>
</feature>
<evidence type="ECO:0000256" key="3">
    <source>
        <dbReference type="ARBA" id="ARBA00022723"/>
    </source>
</evidence>
<name>A0A6P8EUK4_CLUHA</name>
<reference evidence="15" key="1">
    <citation type="submission" date="2025-08" db="UniProtKB">
        <authorList>
            <consortium name="RefSeq"/>
        </authorList>
    </citation>
    <scope>IDENTIFICATION</scope>
</reference>
<dbReference type="InterPro" id="IPR050589">
    <property type="entry name" value="Ikaros_C2H2-ZF"/>
</dbReference>
<evidence type="ECO:0000313" key="15">
    <source>
        <dbReference type="RefSeq" id="XP_031415854.1"/>
    </source>
</evidence>
<evidence type="ECO:0000256" key="9">
    <source>
        <dbReference type="ARBA" id="ARBA00023163"/>
    </source>
</evidence>
<evidence type="ECO:0000256" key="1">
    <source>
        <dbReference type="ARBA" id="ARBA00004123"/>
    </source>
</evidence>
<evidence type="ECO:0000256" key="5">
    <source>
        <dbReference type="ARBA" id="ARBA00022771"/>
    </source>
</evidence>
<dbReference type="FunFam" id="3.30.160.60:FF:000188">
    <property type="entry name" value="Zinc finger protein 787"/>
    <property type="match status" value="1"/>
</dbReference>
<dbReference type="FunFam" id="3.30.160.60:FF:002343">
    <property type="entry name" value="Zinc finger protein 33A"/>
    <property type="match status" value="1"/>
</dbReference>
<feature type="domain" description="C2H2-type" evidence="13">
    <location>
        <begin position="752"/>
        <end position="779"/>
    </location>
</feature>
<evidence type="ECO:0000256" key="10">
    <source>
        <dbReference type="ARBA" id="ARBA00023242"/>
    </source>
</evidence>
<dbReference type="Gene3D" id="3.30.160.60">
    <property type="entry name" value="Classic Zinc Finger"/>
    <property type="match status" value="9"/>
</dbReference>
<dbReference type="GeneID" id="105889480"/>
<protein>
    <submittedName>
        <fullName evidence="15">Zinc finger protein 813-like</fullName>
    </submittedName>
</protein>
<feature type="domain" description="C2H2-type" evidence="13">
    <location>
        <begin position="549"/>
        <end position="576"/>
    </location>
</feature>
<dbReference type="RefSeq" id="XP_031415854.1">
    <property type="nucleotide sequence ID" value="XM_031559994.2"/>
</dbReference>
<feature type="domain" description="C2H2-type" evidence="13">
    <location>
        <begin position="780"/>
        <end position="807"/>
    </location>
</feature>
<dbReference type="GO" id="GO:0008270">
    <property type="term" value="F:zinc ion binding"/>
    <property type="evidence" value="ECO:0007669"/>
    <property type="project" value="UniProtKB-KW"/>
</dbReference>
<feature type="domain" description="C2H2-type" evidence="13">
    <location>
        <begin position="521"/>
        <end position="548"/>
    </location>
</feature>
<evidence type="ECO:0000313" key="14">
    <source>
        <dbReference type="Proteomes" id="UP000515152"/>
    </source>
</evidence>
<keyword evidence="4" id="KW-0677">Repeat</keyword>
<dbReference type="KEGG" id="char:105889480"/>
<dbReference type="InterPro" id="IPR013087">
    <property type="entry name" value="Znf_C2H2_type"/>
</dbReference>
<dbReference type="GO" id="GO:0005634">
    <property type="term" value="C:nucleus"/>
    <property type="evidence" value="ECO:0007669"/>
    <property type="project" value="UniProtKB-SubCell"/>
</dbReference>
<gene>
    <name evidence="15" type="primary">LOC105889480</name>
</gene>
<feature type="region of interest" description="Disordered" evidence="12">
    <location>
        <begin position="314"/>
        <end position="344"/>
    </location>
</feature>
<feature type="domain" description="C2H2-type" evidence="13">
    <location>
        <begin position="836"/>
        <end position="863"/>
    </location>
</feature>
<feature type="domain" description="C2H2-type" evidence="13">
    <location>
        <begin position="808"/>
        <end position="835"/>
    </location>
</feature>
<dbReference type="PROSITE" id="PS00028">
    <property type="entry name" value="ZINC_FINGER_C2H2_1"/>
    <property type="match status" value="10"/>
</dbReference>
<keyword evidence="7" id="KW-0805">Transcription regulation</keyword>
<dbReference type="FunFam" id="3.30.160.60:FF:000110">
    <property type="entry name" value="Zinc finger protein-like"/>
    <property type="match status" value="1"/>
</dbReference>
<evidence type="ECO:0000256" key="2">
    <source>
        <dbReference type="ARBA" id="ARBA00006991"/>
    </source>
</evidence>
<evidence type="ECO:0000259" key="13">
    <source>
        <dbReference type="PROSITE" id="PS50157"/>
    </source>
</evidence>
<dbReference type="GO" id="GO:0003700">
    <property type="term" value="F:DNA-binding transcription factor activity"/>
    <property type="evidence" value="ECO:0007669"/>
    <property type="project" value="TreeGrafter"/>
</dbReference>
<keyword evidence="10" id="KW-0539">Nucleus</keyword>
<dbReference type="SUPFAM" id="SSF57667">
    <property type="entry name" value="beta-beta-alpha zinc fingers"/>
    <property type="match status" value="6"/>
</dbReference>
<comment type="similarity">
    <text evidence="2">Belongs to the krueppel C2H2-type zinc-finger protein family.</text>
</comment>
<keyword evidence="3" id="KW-0479">Metal-binding</keyword>
<feature type="domain" description="C2H2-type" evidence="13">
    <location>
        <begin position="351"/>
        <end position="378"/>
    </location>
</feature>
<dbReference type="InterPro" id="IPR036236">
    <property type="entry name" value="Znf_C2H2_sf"/>
</dbReference>
<dbReference type="FunFam" id="3.30.160.60:FF:000538">
    <property type="entry name" value="zinc finger protein 853"/>
    <property type="match status" value="1"/>
</dbReference>
<dbReference type="Pfam" id="PF00096">
    <property type="entry name" value="zf-C2H2"/>
    <property type="match status" value="9"/>
</dbReference>
<keyword evidence="5 11" id="KW-0863">Zinc-finger</keyword>
<keyword evidence="14" id="KW-1185">Reference proteome</keyword>
<evidence type="ECO:0000256" key="8">
    <source>
        <dbReference type="ARBA" id="ARBA00023125"/>
    </source>
</evidence>
<dbReference type="PANTHER" id="PTHR24404">
    <property type="entry name" value="ZINC FINGER PROTEIN"/>
    <property type="match status" value="1"/>
</dbReference>
<feature type="domain" description="C2H2-type" evidence="13">
    <location>
        <begin position="379"/>
        <end position="406"/>
    </location>
</feature>
<dbReference type="PROSITE" id="PS50157">
    <property type="entry name" value="ZINC_FINGER_C2H2_2"/>
    <property type="match status" value="11"/>
</dbReference>
<dbReference type="OrthoDB" id="654211at2759"/>
<dbReference type="Proteomes" id="UP000515152">
    <property type="component" value="Chromosome 22"/>
</dbReference>
<keyword evidence="6" id="KW-0862">Zinc</keyword>
<dbReference type="AlphaFoldDB" id="A0A6P8EUK4"/>
<evidence type="ECO:0000256" key="11">
    <source>
        <dbReference type="PROSITE-ProRule" id="PRU00042"/>
    </source>
</evidence>
<dbReference type="FunFam" id="3.30.160.60:FF:000149">
    <property type="entry name" value="Zinc finger protein 569"/>
    <property type="match status" value="1"/>
</dbReference>
<evidence type="ECO:0000256" key="4">
    <source>
        <dbReference type="ARBA" id="ARBA00022737"/>
    </source>
</evidence>
<dbReference type="FunFam" id="3.30.160.60:FF:000100">
    <property type="entry name" value="Zinc finger 45-like"/>
    <property type="match status" value="1"/>
</dbReference>
<feature type="domain" description="C2H2-type" evidence="13">
    <location>
        <begin position="892"/>
        <end position="910"/>
    </location>
</feature>
<sequence>MGNIEDFQRQFTSVMENLLHLAVTETTKLFESAVQELKAEHAWIQKQNDKDTLCSYQRSIPEWSGNPCTRDIGVQVRVTPMVVERSCSPGSQHEDTDKTRFSGSFPGLLQDENQQFTLLFIKPEEADMYDYTPACLLPKLAEDCPKPFLVQHIEASVMSQEAGVLPVRPSPYQGMPDNATSPFTHNPTSSIPQAVQECALPAPVETPQSQELNPSDYFHASLELMTDTQKEKYVRLLQPPTPTPTSSLTDAADGSISATKDVAKLSYQGQPRRLSARKSKSVYRPLVDLETPQHDGENIQHANATSASTFHVPTKVRKKTGKKSYNWPSRNQPGKNEQLKSQLGRSHRNEYKCEVCERVLSSASHLKRHWKVHSVMRDSVCSKCGKVFPTERSLSGHMLIHTSDSCYQRLEDVATVETRQADDKIDQQSLGSHQKIHQDQSRRLSARKSKSVYRHLVDLETPQHDGENIQHANATSASTFHVPTKVRKKTGKKSYNWPSRNQPGKNEQLKSQLGRSHRNEYKCEVCERVLSSASHLKRHWKVHSVMRDSVCSKCGKVFPTERSLSGHMLIHTSDSCYQRLEDVATVETEQADDEIDQQSLGFPSDHFHATLELMTDTQKEKYVRLLQPPTPTLTSSLTDAADGSVSATKDVAKLSYQGQPRRLMPRKSKSIYRHLVDLDTPKPNAENILQENDTNASTCYVPTKVCKETTNKSSKQPSKNRPGKHQCEVCGRVLSSASSLEHHQRVHRERPFVCDVCGKTFPDRSGLRCHLRIHTAAKHHQCLECGKTFNFFSVLTRHKITHTGEGPFSCSLCGKRFLSEMSKGTHMRTHGVEKPHICTLCGKGFSLLGTLWRHKRTHTGEKPYSCLTCGSRFKDRSSLREHKRIHTGEKPYQCKICGKKFRLSSGLRYHVSKGPCQETLGLITGLSHSTGK</sequence>
<dbReference type="GO" id="GO:0000978">
    <property type="term" value="F:RNA polymerase II cis-regulatory region sequence-specific DNA binding"/>
    <property type="evidence" value="ECO:0007669"/>
    <property type="project" value="TreeGrafter"/>
</dbReference>
<dbReference type="PANTHER" id="PTHR24404:SF114">
    <property type="entry name" value="KLUMPFUSS, ISOFORM B-RELATED"/>
    <property type="match status" value="1"/>
</dbReference>
<evidence type="ECO:0000256" key="12">
    <source>
        <dbReference type="SAM" id="MobiDB-lite"/>
    </source>
</evidence>
<feature type="domain" description="C2H2-type" evidence="13">
    <location>
        <begin position="864"/>
        <end position="891"/>
    </location>
</feature>
<dbReference type="GO" id="GO:0006357">
    <property type="term" value="P:regulation of transcription by RNA polymerase II"/>
    <property type="evidence" value="ECO:0007669"/>
    <property type="project" value="TreeGrafter"/>
</dbReference>
<comment type="subcellular location">
    <subcellularLocation>
        <location evidence="1">Nucleus</location>
    </subcellularLocation>
</comment>
<keyword evidence="8" id="KW-0238">DNA-binding</keyword>
<organism evidence="14 15">
    <name type="scientific">Clupea harengus</name>
    <name type="common">Atlantic herring</name>
    <dbReference type="NCBI Taxonomy" id="7950"/>
    <lineage>
        <taxon>Eukaryota</taxon>
        <taxon>Metazoa</taxon>
        <taxon>Chordata</taxon>
        <taxon>Craniata</taxon>
        <taxon>Vertebrata</taxon>
        <taxon>Euteleostomi</taxon>
        <taxon>Actinopterygii</taxon>
        <taxon>Neopterygii</taxon>
        <taxon>Teleostei</taxon>
        <taxon>Clupei</taxon>
        <taxon>Clupeiformes</taxon>
        <taxon>Clupeoidei</taxon>
        <taxon>Clupeidae</taxon>
        <taxon>Clupea</taxon>
    </lineage>
</organism>
<dbReference type="Pfam" id="PF13912">
    <property type="entry name" value="zf-C2H2_6"/>
    <property type="match status" value="1"/>
</dbReference>
<feature type="domain" description="C2H2-type" evidence="13">
    <location>
        <begin position="725"/>
        <end position="747"/>
    </location>
</feature>
<keyword evidence="9" id="KW-0804">Transcription</keyword>
<feature type="region of interest" description="Disordered" evidence="12">
    <location>
        <begin position="422"/>
        <end position="447"/>
    </location>
</feature>
<evidence type="ECO:0000256" key="7">
    <source>
        <dbReference type="ARBA" id="ARBA00023015"/>
    </source>
</evidence>
<feature type="region of interest" description="Disordered" evidence="12">
    <location>
        <begin position="484"/>
        <end position="514"/>
    </location>
</feature>
<proteinExistence type="inferred from homology"/>